<organism evidence="4 5">
    <name type="scientific">Chara braunii</name>
    <name type="common">Braun's stonewort</name>
    <dbReference type="NCBI Taxonomy" id="69332"/>
    <lineage>
        <taxon>Eukaryota</taxon>
        <taxon>Viridiplantae</taxon>
        <taxon>Streptophyta</taxon>
        <taxon>Charophyceae</taxon>
        <taxon>Charales</taxon>
        <taxon>Characeae</taxon>
        <taxon>Chara</taxon>
    </lineage>
</organism>
<dbReference type="STRING" id="69332.A0A388KJE5"/>
<feature type="domain" description="Ubiquitin-like" evidence="3">
    <location>
        <begin position="283"/>
        <end position="333"/>
    </location>
</feature>
<dbReference type="InterPro" id="IPR000626">
    <property type="entry name" value="Ubiquitin-like_dom"/>
</dbReference>
<dbReference type="OrthoDB" id="1885901at2759"/>
<dbReference type="PANTHER" id="PTHR10666">
    <property type="entry name" value="UBIQUITIN"/>
    <property type="match status" value="1"/>
</dbReference>
<dbReference type="GO" id="GO:0003729">
    <property type="term" value="F:mRNA binding"/>
    <property type="evidence" value="ECO:0007669"/>
    <property type="project" value="UniProtKB-ARBA"/>
</dbReference>
<keyword evidence="5" id="KW-1185">Reference proteome</keyword>
<feature type="domain" description="Ubiquitin-like" evidence="3">
    <location>
        <begin position="145"/>
        <end position="203"/>
    </location>
</feature>
<feature type="region of interest" description="Disordered" evidence="2">
    <location>
        <begin position="366"/>
        <end position="392"/>
    </location>
</feature>
<reference evidence="4 5" key="1">
    <citation type="journal article" date="2018" name="Cell">
        <title>The Chara Genome: Secondary Complexity and Implications for Plant Terrestrialization.</title>
        <authorList>
            <person name="Nishiyama T."/>
            <person name="Sakayama H."/>
            <person name="Vries J.D."/>
            <person name="Buschmann H."/>
            <person name="Saint-Marcoux D."/>
            <person name="Ullrich K.K."/>
            <person name="Haas F.B."/>
            <person name="Vanderstraeten L."/>
            <person name="Becker D."/>
            <person name="Lang D."/>
            <person name="Vosolsobe S."/>
            <person name="Rombauts S."/>
            <person name="Wilhelmsson P.K.I."/>
            <person name="Janitza P."/>
            <person name="Kern R."/>
            <person name="Heyl A."/>
            <person name="Rumpler F."/>
            <person name="Villalobos L.I.A.C."/>
            <person name="Clay J.M."/>
            <person name="Skokan R."/>
            <person name="Toyoda A."/>
            <person name="Suzuki Y."/>
            <person name="Kagoshima H."/>
            <person name="Schijlen E."/>
            <person name="Tajeshwar N."/>
            <person name="Catarino B."/>
            <person name="Hetherington A.J."/>
            <person name="Saltykova A."/>
            <person name="Bonnot C."/>
            <person name="Breuninger H."/>
            <person name="Symeonidi A."/>
            <person name="Radhakrishnan G.V."/>
            <person name="Van Nieuwerburgh F."/>
            <person name="Deforce D."/>
            <person name="Chang C."/>
            <person name="Karol K.G."/>
            <person name="Hedrich R."/>
            <person name="Ulvskov P."/>
            <person name="Glockner G."/>
            <person name="Delwiche C.F."/>
            <person name="Petrasek J."/>
            <person name="Van de Peer Y."/>
            <person name="Friml J."/>
            <person name="Beilby M."/>
            <person name="Dolan L."/>
            <person name="Kohara Y."/>
            <person name="Sugano S."/>
            <person name="Fujiyama A."/>
            <person name="Delaux P.-M."/>
            <person name="Quint M."/>
            <person name="TheiBen G."/>
            <person name="Hagemann M."/>
            <person name="Harholt J."/>
            <person name="Dunand C."/>
            <person name="Zachgo S."/>
            <person name="Langdale J."/>
            <person name="Maumus F."/>
            <person name="Straeten D.V.D."/>
            <person name="Gould S.B."/>
            <person name="Rensing S.A."/>
        </authorList>
    </citation>
    <scope>NUCLEOTIDE SEQUENCE [LARGE SCALE GENOMIC DNA]</scope>
    <source>
        <strain evidence="4 5">S276</strain>
    </source>
</reference>
<feature type="compositionally biased region" description="Low complexity" evidence="2">
    <location>
        <begin position="565"/>
        <end position="598"/>
    </location>
</feature>
<evidence type="ECO:0000313" key="5">
    <source>
        <dbReference type="Proteomes" id="UP000265515"/>
    </source>
</evidence>
<protein>
    <recommendedName>
        <fullName evidence="3">Ubiquitin-like domain-containing protein</fullName>
    </recommendedName>
</protein>
<gene>
    <name evidence="4" type="ORF">CBR_g5724</name>
</gene>
<evidence type="ECO:0000259" key="3">
    <source>
        <dbReference type="PROSITE" id="PS50053"/>
    </source>
</evidence>
<dbReference type="Gramene" id="GBG70093">
    <property type="protein sequence ID" value="GBG70093"/>
    <property type="gene ID" value="CBR_g5724"/>
</dbReference>
<keyword evidence="1" id="KW-1017">Isopeptide bond</keyword>
<dbReference type="InterPro" id="IPR029071">
    <property type="entry name" value="Ubiquitin-like_domsf"/>
</dbReference>
<evidence type="ECO:0000256" key="2">
    <source>
        <dbReference type="SAM" id="MobiDB-lite"/>
    </source>
</evidence>
<evidence type="ECO:0000256" key="1">
    <source>
        <dbReference type="ARBA" id="ARBA00022499"/>
    </source>
</evidence>
<feature type="region of interest" description="Disordered" evidence="2">
    <location>
        <begin position="664"/>
        <end position="683"/>
    </location>
</feature>
<accession>A0A388KJE5</accession>
<dbReference type="AlphaFoldDB" id="A0A388KJE5"/>
<proteinExistence type="predicted"/>
<feature type="region of interest" description="Disordered" evidence="2">
    <location>
        <begin position="532"/>
        <end position="651"/>
    </location>
</feature>
<sequence length="712" mass="75295">MGAITVYIMLDRLQVASLSALSPSRPPNKVAITQLDPNANIRAAIKAFVRDHLYIAEDIQRLTAPLFSKVSDGECIEDVYSRYACHVDLDVTNLHLDEDTFCVYGLEGSQTVTLSDSDSLHDRHILDKSTLYLHALPRSLPPQGGRIYVETKEGVLPLTGIRPTTTVRAVKELLSKLTLIPICRQMLYSIGRVMHDEMMVRDFEGLHAVHVDSVLDMCVSGDSSREQTHKRIVVKVQSDQSFGGCIESSATTSTSGSCTSSSPFSSSSSFAAAEPLLVVCQGRDTVRELMAVIETRAGIPMSGKRLRFGGKLLDKDKSLADYFVQQECMLHIVPSGSPFKPTRLALPEPIYADDSPVGKVVAASRRAGESGGVGGEGSAGGRARSPAAAGGIYGAGRERDEEAEDGEEAFVIKKTPPAARKIKMMRTSNGKIVGSIVIPVLTSDRVGDVKRKIRRRLKPLTERMFNSDGVANLYERLGDVAADVARGKSFSSVASSPLDSSIGFGGHSTAKPSSNGEAPAICARALRAAWGSSGGAGLPPRPAHLSPRAGPGACGLSSPRSLGLPARVSPKSSPRSSPRVSPRTSPRSSPGSSPATSPRRTRMADKTSAPRGHPAASTGAVTAGREPWRVGAAGGGGAGGRSPSAAGLNSPTLPLELSKLKVATGGATSVNRSPSGRSEQGGDNFRAAAVASWWKHNVQNLREQVKRMGDRL</sequence>
<feature type="compositionally biased region" description="Gly residues" evidence="2">
    <location>
        <begin position="369"/>
        <end position="380"/>
    </location>
</feature>
<dbReference type="Pfam" id="PF00240">
    <property type="entry name" value="ubiquitin"/>
    <property type="match status" value="1"/>
</dbReference>
<dbReference type="PROSITE" id="PS50053">
    <property type="entry name" value="UBIQUITIN_2"/>
    <property type="match status" value="2"/>
</dbReference>
<feature type="compositionally biased region" description="Polar residues" evidence="2">
    <location>
        <begin position="666"/>
        <end position="678"/>
    </location>
</feature>
<comment type="caution">
    <text evidence="4">The sequence shown here is derived from an EMBL/GenBank/DDBJ whole genome shotgun (WGS) entry which is preliminary data.</text>
</comment>
<dbReference type="SUPFAM" id="SSF54236">
    <property type="entry name" value="Ubiquitin-like"/>
    <property type="match status" value="2"/>
</dbReference>
<evidence type="ECO:0000313" key="4">
    <source>
        <dbReference type="EMBL" id="GBG70093.1"/>
    </source>
</evidence>
<name>A0A388KJE5_CHABU</name>
<dbReference type="CDD" id="cd17039">
    <property type="entry name" value="Ubl_ubiquitin_like"/>
    <property type="match status" value="1"/>
</dbReference>
<feature type="compositionally biased region" description="Low complexity" evidence="2">
    <location>
        <begin position="381"/>
        <end position="390"/>
    </location>
</feature>
<dbReference type="InterPro" id="IPR050158">
    <property type="entry name" value="Ubiquitin_ubiquitin-like"/>
</dbReference>
<dbReference type="Gene3D" id="3.10.20.90">
    <property type="entry name" value="Phosphatidylinositol 3-kinase Catalytic Subunit, Chain A, domain 1"/>
    <property type="match status" value="1"/>
</dbReference>
<dbReference type="Proteomes" id="UP000265515">
    <property type="component" value="Unassembled WGS sequence"/>
</dbReference>
<dbReference type="EMBL" id="BFEA01000125">
    <property type="protein sequence ID" value="GBG70093.1"/>
    <property type="molecule type" value="Genomic_DNA"/>
</dbReference>